<organism evidence="1 2">
    <name type="scientific">Nostoc linckia z8</name>
    <dbReference type="NCBI Taxonomy" id="1628746"/>
    <lineage>
        <taxon>Bacteria</taxon>
        <taxon>Bacillati</taxon>
        <taxon>Cyanobacteriota</taxon>
        <taxon>Cyanophyceae</taxon>
        <taxon>Nostocales</taxon>
        <taxon>Nostocaceae</taxon>
        <taxon>Nostoc</taxon>
    </lineage>
</organism>
<dbReference type="PANTHER" id="PTHR43019:SF23">
    <property type="entry name" value="PROTEASE DO-LIKE 5, CHLOROPLASTIC"/>
    <property type="match status" value="1"/>
</dbReference>
<gene>
    <name evidence="1" type="ORF">VF08_16815</name>
</gene>
<comment type="caution">
    <text evidence="1">The sequence shown here is derived from an EMBL/GenBank/DDBJ whole genome shotgun (WGS) entry which is preliminary data.</text>
</comment>
<dbReference type="SUPFAM" id="SSF50494">
    <property type="entry name" value="Trypsin-like serine proteases"/>
    <property type="match status" value="1"/>
</dbReference>
<sequence length="329" mass="35776">MLMMAMAAIICLSSSCGDGKTPINNPTATVTEIQQITPTPTTPPTKPPTTPPTPITSGLIPQQINKLGEESTVFITGRGQPGSGVIIYKQNNTNTYYVLTAAHVVGTEPGEEEVPYKLLTPDGKEHIVAKYNDYQNKVQKFRESTDLAVIEFTAEPNREYQVAPLAKSIFQGMPVYAFGWTSCLGGNQRQFQKTEGQICKINPDSKNGWNVSYTNNIIEGVSGGPVFDSNGHVVAIQAGQGGNIGPISDNGCNSLPIKPNPKFNYGLGVPIRENFEILQSKLPQRLEIETQSNTSSQKEFVANVECRQKSPVTQCPPILSPGERCDFDR</sequence>
<dbReference type="Pfam" id="PF13365">
    <property type="entry name" value="Trypsin_2"/>
    <property type="match status" value="1"/>
</dbReference>
<dbReference type="Proteomes" id="UP000222310">
    <property type="component" value="Unassembled WGS sequence"/>
</dbReference>
<protein>
    <recommendedName>
        <fullName evidence="3">Trypsin-like peptidase domain-containing protein</fullName>
    </recommendedName>
</protein>
<dbReference type="AlphaFoldDB" id="A0A9Q6EKM1"/>
<dbReference type="Gene3D" id="2.40.10.10">
    <property type="entry name" value="Trypsin-like serine proteases"/>
    <property type="match status" value="2"/>
</dbReference>
<accession>A0A9Q6EKM1</accession>
<dbReference type="PANTHER" id="PTHR43019">
    <property type="entry name" value="SERINE ENDOPROTEASE DEGS"/>
    <property type="match status" value="1"/>
</dbReference>
<evidence type="ECO:0000313" key="1">
    <source>
        <dbReference type="EMBL" id="PHK02918.1"/>
    </source>
</evidence>
<evidence type="ECO:0000313" key="2">
    <source>
        <dbReference type="Proteomes" id="UP000222310"/>
    </source>
</evidence>
<reference evidence="1 2" key="1">
    <citation type="submission" date="2015-02" db="EMBL/GenBank/DDBJ databases">
        <title>Nostoc linckia genome annotation.</title>
        <authorList>
            <person name="Zhou Z."/>
        </authorList>
    </citation>
    <scope>NUCLEOTIDE SEQUENCE [LARGE SCALE GENOMIC DNA]</scope>
    <source>
        <strain evidence="2">z8</strain>
    </source>
</reference>
<evidence type="ECO:0008006" key="3">
    <source>
        <dbReference type="Google" id="ProtNLM"/>
    </source>
</evidence>
<dbReference type="EMBL" id="LAHD01000045">
    <property type="protein sequence ID" value="PHK02918.1"/>
    <property type="molecule type" value="Genomic_DNA"/>
</dbReference>
<dbReference type="InterPro" id="IPR043504">
    <property type="entry name" value="Peptidase_S1_PA_chymotrypsin"/>
</dbReference>
<dbReference type="InterPro" id="IPR009003">
    <property type="entry name" value="Peptidase_S1_PA"/>
</dbReference>
<proteinExistence type="predicted"/>
<name>A0A9Q6EKM1_NOSLI</name>